<evidence type="ECO:0000256" key="5">
    <source>
        <dbReference type="ARBA" id="ARBA00023004"/>
    </source>
</evidence>
<protein>
    <recommendedName>
        <fullName evidence="10">Ferredoxin</fullName>
    </recommendedName>
</protein>
<evidence type="ECO:0000256" key="7">
    <source>
        <dbReference type="ARBA" id="ARBA00023291"/>
    </source>
</evidence>
<accession>A0ABP8YS94</accession>
<organism evidence="8 9">
    <name type="scientific">Nocardioides endophyticus</name>
    <dbReference type="NCBI Taxonomy" id="1353775"/>
    <lineage>
        <taxon>Bacteria</taxon>
        <taxon>Bacillati</taxon>
        <taxon>Actinomycetota</taxon>
        <taxon>Actinomycetes</taxon>
        <taxon>Propionibacteriales</taxon>
        <taxon>Nocardioidaceae</taxon>
        <taxon>Nocardioides</taxon>
    </lineage>
</organism>
<dbReference type="Pfam" id="PF13459">
    <property type="entry name" value="Fer4_15"/>
    <property type="match status" value="1"/>
</dbReference>
<dbReference type="Gene3D" id="3.30.70.20">
    <property type="match status" value="1"/>
</dbReference>
<dbReference type="RefSeq" id="WP_345526922.1">
    <property type="nucleotide sequence ID" value="NZ_BAABKN010000014.1"/>
</dbReference>
<evidence type="ECO:0008006" key="10">
    <source>
        <dbReference type="Google" id="ProtNLM"/>
    </source>
</evidence>
<dbReference type="Proteomes" id="UP001499882">
    <property type="component" value="Unassembled WGS sequence"/>
</dbReference>
<reference evidence="9" key="1">
    <citation type="journal article" date="2019" name="Int. J. Syst. Evol. Microbiol.">
        <title>The Global Catalogue of Microorganisms (GCM) 10K type strain sequencing project: providing services to taxonomists for standard genome sequencing and annotation.</title>
        <authorList>
            <consortium name="The Broad Institute Genomics Platform"/>
            <consortium name="The Broad Institute Genome Sequencing Center for Infectious Disease"/>
            <person name="Wu L."/>
            <person name="Ma J."/>
        </authorList>
    </citation>
    <scope>NUCLEOTIDE SEQUENCE [LARGE SCALE GENOMIC DNA]</scope>
    <source>
        <strain evidence="9">JCM 18532</strain>
    </source>
</reference>
<dbReference type="PANTHER" id="PTHR36923:SF3">
    <property type="entry name" value="FERREDOXIN"/>
    <property type="match status" value="1"/>
</dbReference>
<dbReference type="PANTHER" id="PTHR36923">
    <property type="entry name" value="FERREDOXIN"/>
    <property type="match status" value="1"/>
</dbReference>
<evidence type="ECO:0000313" key="9">
    <source>
        <dbReference type="Proteomes" id="UP001499882"/>
    </source>
</evidence>
<proteinExistence type="predicted"/>
<name>A0ABP8YS94_9ACTN</name>
<evidence type="ECO:0000313" key="8">
    <source>
        <dbReference type="EMBL" id="GAA4738280.1"/>
    </source>
</evidence>
<evidence type="ECO:0000256" key="3">
    <source>
        <dbReference type="ARBA" id="ARBA00022723"/>
    </source>
</evidence>
<dbReference type="InterPro" id="IPR051269">
    <property type="entry name" value="Fe-S_cluster_ET"/>
</dbReference>
<comment type="cofactor">
    <cofactor evidence="1">
        <name>[3Fe-4S] cluster</name>
        <dbReference type="ChEBI" id="CHEBI:21137"/>
    </cofactor>
</comment>
<evidence type="ECO:0000256" key="2">
    <source>
        <dbReference type="ARBA" id="ARBA00022448"/>
    </source>
</evidence>
<gene>
    <name evidence="8" type="ORF">GCM10023350_23050</name>
</gene>
<evidence type="ECO:0000256" key="4">
    <source>
        <dbReference type="ARBA" id="ARBA00022982"/>
    </source>
</evidence>
<keyword evidence="3" id="KW-0479">Metal-binding</keyword>
<keyword evidence="9" id="KW-1185">Reference proteome</keyword>
<sequence length="63" mass="6683">MKISLDRSLCNGYGNCVIEAPELFDLDESGIGVVLQEEPDDSMLTLAEAAARICPVIAITVTA</sequence>
<dbReference type="EMBL" id="BAABKN010000014">
    <property type="protein sequence ID" value="GAA4738280.1"/>
    <property type="molecule type" value="Genomic_DNA"/>
</dbReference>
<evidence type="ECO:0000256" key="1">
    <source>
        <dbReference type="ARBA" id="ARBA00001927"/>
    </source>
</evidence>
<evidence type="ECO:0000256" key="6">
    <source>
        <dbReference type="ARBA" id="ARBA00023014"/>
    </source>
</evidence>
<keyword evidence="6" id="KW-0411">Iron-sulfur</keyword>
<comment type="caution">
    <text evidence="8">The sequence shown here is derived from an EMBL/GenBank/DDBJ whole genome shotgun (WGS) entry which is preliminary data.</text>
</comment>
<keyword evidence="2" id="KW-0813">Transport</keyword>
<keyword evidence="5" id="KW-0408">Iron</keyword>
<keyword evidence="4" id="KW-0249">Electron transport</keyword>
<keyword evidence="7" id="KW-0003">3Fe-4S</keyword>
<dbReference type="SUPFAM" id="SSF54862">
    <property type="entry name" value="4Fe-4S ferredoxins"/>
    <property type="match status" value="1"/>
</dbReference>